<gene>
    <name evidence="3" type="ORF">FHL02_06550</name>
</gene>
<dbReference type="PANTHER" id="PTHR37826">
    <property type="entry name" value="FLOTILLIN BAND_7_5 DOMAIN PROTEIN"/>
    <property type="match status" value="1"/>
</dbReference>
<sequence>MGLIKAFTGSLNGTFADQWKDIITAGDFDEYSVLSPGVFIEANNKHGTNTKSSTGIVTNGSKIYVPENTNAVLFNQGSIETVITEPGGYEYQDGEKAIFNSDSFSDSIIKQAKERFTYGGQPVAEKRILFVNLREIRGIKFGTKGPLTYHDLFYDSDLEIIAFGSFSIKVTDTSKLIRNLVPANRMQYSFSDVGTRKQLIPEFIQSFNTILNTLSKKYRVSELPSNSSKIANAMVEDKQCKIDWEERFGISIISIAIENIEFSKESRTLVKAFSTNKMNVMSYDNISQKSANISAQQKIALGIQENGLGEGAGMMLGMNMGQMFENNLQPKSSLSFDEQMDTVAKLKELLDSGILSEQEFTMKKKEIMGF</sequence>
<dbReference type="CDD" id="cd03408">
    <property type="entry name" value="SPFH_like_u1"/>
    <property type="match status" value="1"/>
</dbReference>
<dbReference type="Pfam" id="PF09851">
    <property type="entry name" value="SHOCT"/>
    <property type="match status" value="1"/>
</dbReference>
<comment type="caution">
    <text evidence="3">The sequence shown here is derived from an EMBL/GenBank/DDBJ whole genome shotgun (WGS) entry which is preliminary data.</text>
</comment>
<dbReference type="EMBL" id="VDFM01000007">
    <property type="protein sequence ID" value="MQS52678.1"/>
    <property type="molecule type" value="Genomic_DNA"/>
</dbReference>
<evidence type="ECO:0000313" key="3">
    <source>
        <dbReference type="EMBL" id="MQS52678.1"/>
    </source>
</evidence>
<organism evidence="3 4">
    <name type="scientific">Companilactobacillus mishanensis</name>
    <dbReference type="NCBI Taxonomy" id="2486008"/>
    <lineage>
        <taxon>Bacteria</taxon>
        <taxon>Bacillati</taxon>
        <taxon>Bacillota</taxon>
        <taxon>Bacilli</taxon>
        <taxon>Lactobacillales</taxon>
        <taxon>Lactobacillaceae</taxon>
        <taxon>Companilactobacillus</taxon>
    </lineage>
</organism>
<reference evidence="3 4" key="1">
    <citation type="journal article" date="2019" name="Syst. Appl. Microbiol.">
        <title>Polyphasic characterization of two novel Lactobacillus spp. isolated from blown salami packages: Description of Lactobacillus halodurans sp. nov. and Lactobacillus salsicarnum sp. nov.</title>
        <authorList>
            <person name="Schuster J.A."/>
            <person name="Klingl A."/>
            <person name="Vogel R.F."/>
            <person name="Ehrmann M.A."/>
        </authorList>
    </citation>
    <scope>NUCLEOTIDE SEQUENCE [LARGE SCALE GENOMIC DNA]</scope>
    <source>
        <strain evidence="3 4">TMW 1.2118</strain>
    </source>
</reference>
<dbReference type="AlphaFoldDB" id="A0A5P0ZI45"/>
<feature type="domain" description="SHOCT" evidence="1">
    <location>
        <begin position="343"/>
        <end position="368"/>
    </location>
</feature>
<evidence type="ECO:0000313" key="4">
    <source>
        <dbReference type="Proteomes" id="UP000380386"/>
    </source>
</evidence>
<dbReference type="InterPro" id="IPR033880">
    <property type="entry name" value="SPFH_YdjI"/>
</dbReference>
<evidence type="ECO:0000259" key="2">
    <source>
        <dbReference type="Pfam" id="PF13421"/>
    </source>
</evidence>
<dbReference type="Pfam" id="PF13421">
    <property type="entry name" value="Band_7_1"/>
    <property type="match status" value="1"/>
</dbReference>
<feature type="domain" description="SPFH" evidence="2">
    <location>
        <begin position="57"/>
        <end position="268"/>
    </location>
</feature>
<protein>
    <submittedName>
        <fullName evidence="3">SPFH domain-containing protein</fullName>
    </submittedName>
</protein>
<dbReference type="InterPro" id="IPR018649">
    <property type="entry name" value="SHOCT"/>
</dbReference>
<evidence type="ECO:0000259" key="1">
    <source>
        <dbReference type="Pfam" id="PF09851"/>
    </source>
</evidence>
<name>A0A5P0ZI45_9LACO</name>
<dbReference type="OrthoDB" id="9764015at2"/>
<dbReference type="Proteomes" id="UP000380386">
    <property type="component" value="Unassembled WGS sequence"/>
</dbReference>
<dbReference type="RefSeq" id="WP_153383191.1">
    <property type="nucleotide sequence ID" value="NZ_VDFM01000007.1"/>
</dbReference>
<accession>A0A5P0ZI45</accession>
<proteinExistence type="predicted"/>
<dbReference type="PANTHER" id="PTHR37826:SF2">
    <property type="entry name" value="ZINC-RIBBON DOMAIN-CONTAINING PROTEIN"/>
    <property type="match status" value="1"/>
</dbReference>